<dbReference type="AlphaFoldDB" id="A0A8X6YLQ9"/>
<accession>A0A8X6YLQ9</accession>
<reference evidence="2" key="1">
    <citation type="submission" date="2020-08" db="EMBL/GenBank/DDBJ databases">
        <title>Multicomponent nature underlies the extraordinary mechanical properties of spider dragline silk.</title>
        <authorList>
            <person name="Kono N."/>
            <person name="Nakamura H."/>
            <person name="Mori M."/>
            <person name="Yoshida Y."/>
            <person name="Ohtoshi R."/>
            <person name="Malay A.D."/>
            <person name="Moran D.A.P."/>
            <person name="Tomita M."/>
            <person name="Numata K."/>
            <person name="Arakawa K."/>
        </authorList>
    </citation>
    <scope>NUCLEOTIDE SEQUENCE</scope>
</reference>
<dbReference type="OrthoDB" id="6017640at2759"/>
<comment type="caution">
    <text evidence="2">The sequence shown here is derived from an EMBL/GenBank/DDBJ whole genome shotgun (WGS) entry which is preliminary data.</text>
</comment>
<evidence type="ECO:0000313" key="3">
    <source>
        <dbReference type="Proteomes" id="UP000886998"/>
    </source>
</evidence>
<keyword evidence="3" id="KW-1185">Reference proteome</keyword>
<gene>
    <name evidence="2" type="primary">Pde6</name>
    <name evidence="2" type="ORF">TNIN_105241</name>
</gene>
<protein>
    <submittedName>
        <fullName evidence="2">cGMP-specific 3',5'-cyclic phosphodiesterase</fullName>
    </submittedName>
</protein>
<sequence>MFQCVGKSRRGSSKSAQSHSSHLKKRIEKVFRKYLTFCGIGVQNAQLFEMSVREFKRNQLLLSLAKSIFEETSSLDRLINKIMVKAEELLNNEKVPR</sequence>
<dbReference type="EMBL" id="BMAV01021274">
    <property type="protein sequence ID" value="GFY75310.1"/>
    <property type="molecule type" value="Genomic_DNA"/>
</dbReference>
<proteinExistence type="predicted"/>
<evidence type="ECO:0000256" key="1">
    <source>
        <dbReference type="SAM" id="MobiDB-lite"/>
    </source>
</evidence>
<dbReference type="Gene3D" id="3.30.450.40">
    <property type="match status" value="2"/>
</dbReference>
<dbReference type="Proteomes" id="UP000886998">
    <property type="component" value="Unassembled WGS sequence"/>
</dbReference>
<dbReference type="InterPro" id="IPR029016">
    <property type="entry name" value="GAF-like_dom_sf"/>
</dbReference>
<evidence type="ECO:0000313" key="2">
    <source>
        <dbReference type="EMBL" id="GFY75310.1"/>
    </source>
</evidence>
<name>A0A8X6YLQ9_9ARAC</name>
<organism evidence="2 3">
    <name type="scientific">Trichonephila inaurata madagascariensis</name>
    <dbReference type="NCBI Taxonomy" id="2747483"/>
    <lineage>
        <taxon>Eukaryota</taxon>
        <taxon>Metazoa</taxon>
        <taxon>Ecdysozoa</taxon>
        <taxon>Arthropoda</taxon>
        <taxon>Chelicerata</taxon>
        <taxon>Arachnida</taxon>
        <taxon>Araneae</taxon>
        <taxon>Araneomorphae</taxon>
        <taxon>Entelegynae</taxon>
        <taxon>Araneoidea</taxon>
        <taxon>Nephilidae</taxon>
        <taxon>Trichonephila</taxon>
        <taxon>Trichonephila inaurata</taxon>
    </lineage>
</organism>
<feature type="region of interest" description="Disordered" evidence="1">
    <location>
        <begin position="1"/>
        <end position="23"/>
    </location>
</feature>